<dbReference type="SUPFAM" id="SSF47616">
    <property type="entry name" value="GST C-terminal domain-like"/>
    <property type="match status" value="1"/>
</dbReference>
<accession>A0A3B0R7W4</accession>
<feature type="compositionally biased region" description="Basic and acidic residues" evidence="1">
    <location>
        <begin position="212"/>
        <end position="223"/>
    </location>
</feature>
<dbReference type="InterPro" id="IPR010987">
    <property type="entry name" value="Glutathione-S-Trfase_C-like"/>
</dbReference>
<dbReference type="SFLD" id="SFLDG01151">
    <property type="entry name" value="Main.2:_Nu-like"/>
    <property type="match status" value="1"/>
</dbReference>
<dbReference type="InterPro" id="IPR040079">
    <property type="entry name" value="Glutathione_S-Trfase"/>
</dbReference>
<dbReference type="CDD" id="cd10291">
    <property type="entry name" value="GST_C_YfcG_like"/>
    <property type="match status" value="1"/>
</dbReference>
<sequence length="223" mass="24718">MIDLYTAATPNGFKVSIALEEMGLDYTLHALDLGNGEQKQPDFLALNPNGRIPAIVDRGNENLAIFESGAILIYLAEKTGMLMPSDTKGRMDVMQWLMFQMGGVGPMQGQAHVFYRYFPEVIQPAIDRYQKETRRLYGVLDNQLKNKDFLAGPGRGDYSIADIANWTWVRSFDWAGITIDDLPDLQAWLDRIAARPAAEKGVNVPPPAGGKKTAEAGKKMIVK</sequence>
<dbReference type="EC" id="2.5.1.18" evidence="4"/>
<dbReference type="PANTHER" id="PTHR44051:SF22">
    <property type="entry name" value="DISULFIDE-BOND OXIDOREDUCTASE YGHU"/>
    <property type="match status" value="1"/>
</dbReference>
<proteinExistence type="predicted"/>
<dbReference type="PROSITE" id="PS50404">
    <property type="entry name" value="GST_NTER"/>
    <property type="match status" value="1"/>
</dbReference>
<evidence type="ECO:0000259" key="2">
    <source>
        <dbReference type="PROSITE" id="PS50404"/>
    </source>
</evidence>
<dbReference type="SFLD" id="SFLDG01150">
    <property type="entry name" value="Main.1:_Beta-like"/>
    <property type="match status" value="1"/>
</dbReference>
<dbReference type="InterPro" id="IPR004046">
    <property type="entry name" value="GST_C"/>
</dbReference>
<keyword evidence="4" id="KW-0808">Transferase</keyword>
<gene>
    <name evidence="4" type="ORF">MNBD_ALPHA02-471</name>
</gene>
<dbReference type="GO" id="GO:0004364">
    <property type="term" value="F:glutathione transferase activity"/>
    <property type="evidence" value="ECO:0007669"/>
    <property type="project" value="UniProtKB-EC"/>
</dbReference>
<dbReference type="PROSITE" id="PS50405">
    <property type="entry name" value="GST_CTER"/>
    <property type="match status" value="1"/>
</dbReference>
<reference evidence="4" key="1">
    <citation type="submission" date="2018-06" db="EMBL/GenBank/DDBJ databases">
        <authorList>
            <person name="Zhirakovskaya E."/>
        </authorList>
    </citation>
    <scope>NUCLEOTIDE SEQUENCE</scope>
</reference>
<dbReference type="Gene3D" id="1.20.1050.10">
    <property type="match status" value="1"/>
</dbReference>
<organism evidence="4">
    <name type="scientific">hydrothermal vent metagenome</name>
    <dbReference type="NCBI Taxonomy" id="652676"/>
    <lineage>
        <taxon>unclassified sequences</taxon>
        <taxon>metagenomes</taxon>
        <taxon>ecological metagenomes</taxon>
    </lineage>
</organism>
<dbReference type="AlphaFoldDB" id="A0A3B0R7W4"/>
<evidence type="ECO:0000256" key="1">
    <source>
        <dbReference type="SAM" id="MobiDB-lite"/>
    </source>
</evidence>
<dbReference type="SUPFAM" id="SSF52833">
    <property type="entry name" value="Thioredoxin-like"/>
    <property type="match status" value="1"/>
</dbReference>
<dbReference type="SFLD" id="SFLDS00019">
    <property type="entry name" value="Glutathione_Transferase_(cytos"/>
    <property type="match status" value="1"/>
</dbReference>
<dbReference type="InterPro" id="IPR004045">
    <property type="entry name" value="Glutathione_S-Trfase_N"/>
</dbReference>
<dbReference type="CDD" id="cd03048">
    <property type="entry name" value="GST_N_Ure2p_like"/>
    <property type="match status" value="1"/>
</dbReference>
<dbReference type="InterPro" id="IPR036249">
    <property type="entry name" value="Thioredoxin-like_sf"/>
</dbReference>
<name>A0A3B0R7W4_9ZZZZ</name>
<dbReference type="SFLD" id="SFLDG00358">
    <property type="entry name" value="Main_(cytGST)"/>
    <property type="match status" value="1"/>
</dbReference>
<evidence type="ECO:0000259" key="3">
    <source>
        <dbReference type="PROSITE" id="PS50405"/>
    </source>
</evidence>
<dbReference type="PANTHER" id="PTHR44051">
    <property type="entry name" value="GLUTATHIONE S-TRANSFERASE-RELATED"/>
    <property type="match status" value="1"/>
</dbReference>
<dbReference type="EMBL" id="UOED01000046">
    <property type="protein sequence ID" value="VAV89424.1"/>
    <property type="molecule type" value="Genomic_DNA"/>
</dbReference>
<feature type="region of interest" description="Disordered" evidence="1">
    <location>
        <begin position="200"/>
        <end position="223"/>
    </location>
</feature>
<dbReference type="Pfam" id="PF00043">
    <property type="entry name" value="GST_C"/>
    <property type="match status" value="1"/>
</dbReference>
<protein>
    <submittedName>
        <fullName evidence="4">Glutathione S-transferase</fullName>
        <ecNumber evidence="4">2.5.1.18</ecNumber>
    </submittedName>
</protein>
<evidence type="ECO:0000313" key="4">
    <source>
        <dbReference type="EMBL" id="VAV89424.1"/>
    </source>
</evidence>
<dbReference type="Gene3D" id="3.40.30.10">
    <property type="entry name" value="Glutaredoxin"/>
    <property type="match status" value="1"/>
</dbReference>
<dbReference type="Pfam" id="PF02798">
    <property type="entry name" value="GST_N"/>
    <property type="match status" value="1"/>
</dbReference>
<feature type="domain" description="GST N-terminal" evidence="2">
    <location>
        <begin position="1"/>
        <end position="83"/>
    </location>
</feature>
<dbReference type="InterPro" id="IPR036282">
    <property type="entry name" value="Glutathione-S-Trfase_C_sf"/>
</dbReference>
<feature type="domain" description="GST C-terminal" evidence="3">
    <location>
        <begin position="86"/>
        <end position="220"/>
    </location>
</feature>